<dbReference type="OrthoDB" id="8564590at2"/>
<accession>A0A1I2A4Z6</accession>
<evidence type="ECO:0000313" key="2">
    <source>
        <dbReference type="Proteomes" id="UP000199400"/>
    </source>
</evidence>
<dbReference type="STRING" id="54.SAMN02745121_04071"/>
<proteinExistence type="predicted"/>
<dbReference type="Pfam" id="PF13671">
    <property type="entry name" value="AAA_33"/>
    <property type="match status" value="1"/>
</dbReference>
<dbReference type="PANTHER" id="PTHR12083:SF9">
    <property type="entry name" value="BIFUNCTIONAL POLYNUCLEOTIDE PHOSPHATASE_KINASE"/>
    <property type="match status" value="1"/>
</dbReference>
<dbReference type="AlphaFoldDB" id="A0A1I2A4Z6"/>
<dbReference type="GO" id="GO:0046404">
    <property type="term" value="F:ATP-dependent polydeoxyribonucleotide 5'-hydroxyl-kinase activity"/>
    <property type="evidence" value="ECO:0007669"/>
    <property type="project" value="TreeGrafter"/>
</dbReference>
<dbReference type="GO" id="GO:0006281">
    <property type="term" value="P:DNA repair"/>
    <property type="evidence" value="ECO:0007669"/>
    <property type="project" value="TreeGrafter"/>
</dbReference>
<dbReference type="InterPro" id="IPR027417">
    <property type="entry name" value="P-loop_NTPase"/>
</dbReference>
<dbReference type="EMBL" id="FOMX01000013">
    <property type="protein sequence ID" value="SFE39032.1"/>
    <property type="molecule type" value="Genomic_DNA"/>
</dbReference>
<dbReference type="SUPFAM" id="SSF52540">
    <property type="entry name" value="P-loop containing nucleoside triphosphate hydrolases"/>
    <property type="match status" value="1"/>
</dbReference>
<keyword evidence="1" id="KW-0418">Kinase</keyword>
<dbReference type="GO" id="GO:0003690">
    <property type="term" value="F:double-stranded DNA binding"/>
    <property type="evidence" value="ECO:0007669"/>
    <property type="project" value="TreeGrafter"/>
</dbReference>
<dbReference type="Proteomes" id="UP000199400">
    <property type="component" value="Unassembled WGS sequence"/>
</dbReference>
<dbReference type="RefSeq" id="WP_096327856.1">
    <property type="nucleotide sequence ID" value="NZ_FOMX01000013.1"/>
</dbReference>
<gene>
    <name evidence="1" type="ORF">SAMN02745121_04071</name>
</gene>
<name>A0A1I2A4Z6_9BACT</name>
<reference evidence="2" key="1">
    <citation type="submission" date="2016-10" db="EMBL/GenBank/DDBJ databases">
        <authorList>
            <person name="Varghese N."/>
            <person name="Submissions S."/>
        </authorList>
    </citation>
    <scope>NUCLEOTIDE SEQUENCE [LARGE SCALE GENOMIC DNA]</scope>
    <source>
        <strain evidence="2">ATCC 25963</strain>
    </source>
</reference>
<keyword evidence="2" id="KW-1185">Reference proteome</keyword>
<keyword evidence="1" id="KW-0808">Transferase</keyword>
<sequence>MTAAPPPELVIFCGIQAAGKSTFFQRTLFHSHLRIGLDLVRTRHREATLFDACLRCGQSVVIDNTSPTPAERARYIAPARAAGFVVVGYYFQSRVAPALARNARRPDAQRVPDRGVLGTAARLVPPRRDEGFDALHYVYIDDAGEFVIEAWRDDDARASEEVAP</sequence>
<dbReference type="GO" id="GO:0046403">
    <property type="term" value="F:polynucleotide 3'-phosphatase activity"/>
    <property type="evidence" value="ECO:0007669"/>
    <property type="project" value="TreeGrafter"/>
</dbReference>
<dbReference type="Gene3D" id="3.40.50.300">
    <property type="entry name" value="P-loop containing nucleotide triphosphate hydrolases"/>
    <property type="match status" value="1"/>
</dbReference>
<protein>
    <submittedName>
        <fullName evidence="1">Predicted kinase</fullName>
    </submittedName>
</protein>
<evidence type="ECO:0000313" key="1">
    <source>
        <dbReference type="EMBL" id="SFE39032.1"/>
    </source>
</evidence>
<organism evidence="1 2">
    <name type="scientific">Nannocystis exedens</name>
    <dbReference type="NCBI Taxonomy" id="54"/>
    <lineage>
        <taxon>Bacteria</taxon>
        <taxon>Pseudomonadati</taxon>
        <taxon>Myxococcota</taxon>
        <taxon>Polyangia</taxon>
        <taxon>Nannocystales</taxon>
        <taxon>Nannocystaceae</taxon>
        <taxon>Nannocystis</taxon>
    </lineage>
</organism>
<dbReference type="PANTHER" id="PTHR12083">
    <property type="entry name" value="BIFUNCTIONAL POLYNUCLEOTIDE PHOSPHATASE/KINASE"/>
    <property type="match status" value="1"/>
</dbReference>